<evidence type="ECO:0000256" key="1">
    <source>
        <dbReference type="ARBA" id="ARBA00022723"/>
    </source>
</evidence>
<evidence type="ECO:0000256" key="2">
    <source>
        <dbReference type="ARBA" id="ARBA00022801"/>
    </source>
</evidence>
<dbReference type="AlphaFoldDB" id="A0AAV2DCI3"/>
<dbReference type="Gene3D" id="3.30.420.10">
    <property type="entry name" value="Ribonuclease H-like superfamily/Ribonuclease H"/>
    <property type="match status" value="1"/>
</dbReference>
<dbReference type="InterPro" id="IPR043502">
    <property type="entry name" value="DNA/RNA_pol_sf"/>
</dbReference>
<dbReference type="GO" id="GO:0016787">
    <property type="term" value="F:hydrolase activity"/>
    <property type="evidence" value="ECO:0007669"/>
    <property type="project" value="UniProtKB-KW"/>
</dbReference>
<keyword evidence="6" id="KW-1185">Reference proteome</keyword>
<organism evidence="5 6">
    <name type="scientific">Linum trigynum</name>
    <dbReference type="NCBI Taxonomy" id="586398"/>
    <lineage>
        <taxon>Eukaryota</taxon>
        <taxon>Viridiplantae</taxon>
        <taxon>Streptophyta</taxon>
        <taxon>Embryophyta</taxon>
        <taxon>Tracheophyta</taxon>
        <taxon>Spermatophyta</taxon>
        <taxon>Magnoliopsida</taxon>
        <taxon>eudicotyledons</taxon>
        <taxon>Gunneridae</taxon>
        <taxon>Pentapetalae</taxon>
        <taxon>rosids</taxon>
        <taxon>fabids</taxon>
        <taxon>Malpighiales</taxon>
        <taxon>Linaceae</taxon>
        <taxon>Linum</taxon>
    </lineage>
</organism>
<evidence type="ECO:0000259" key="4">
    <source>
        <dbReference type="PROSITE" id="PS50994"/>
    </source>
</evidence>
<evidence type="ECO:0000313" key="5">
    <source>
        <dbReference type="EMBL" id="CAL1371426.1"/>
    </source>
</evidence>
<dbReference type="InterPro" id="IPR039537">
    <property type="entry name" value="Retrotran_Ty1/copia-like"/>
</dbReference>
<evidence type="ECO:0000256" key="3">
    <source>
        <dbReference type="SAM" id="MobiDB-lite"/>
    </source>
</evidence>
<dbReference type="InterPro" id="IPR013103">
    <property type="entry name" value="RVT_2"/>
</dbReference>
<dbReference type="GO" id="GO:0046872">
    <property type="term" value="F:metal ion binding"/>
    <property type="evidence" value="ECO:0007669"/>
    <property type="project" value="UniProtKB-KW"/>
</dbReference>
<dbReference type="InterPro" id="IPR012337">
    <property type="entry name" value="RNaseH-like_sf"/>
</dbReference>
<keyword evidence="1" id="KW-0479">Metal-binding</keyword>
<evidence type="ECO:0000313" key="6">
    <source>
        <dbReference type="Proteomes" id="UP001497516"/>
    </source>
</evidence>
<dbReference type="PANTHER" id="PTHR42648:SF31">
    <property type="entry name" value="RNA-DIRECTED DNA POLYMERASE"/>
    <property type="match status" value="1"/>
</dbReference>
<dbReference type="InterPro" id="IPR036397">
    <property type="entry name" value="RNaseH_sf"/>
</dbReference>
<keyword evidence="2" id="KW-0378">Hydrolase</keyword>
<dbReference type="GO" id="GO:0015074">
    <property type="term" value="P:DNA integration"/>
    <property type="evidence" value="ECO:0007669"/>
    <property type="project" value="InterPro"/>
</dbReference>
<name>A0AAV2DCI3_9ROSI</name>
<dbReference type="PANTHER" id="PTHR42648">
    <property type="entry name" value="TRANSPOSASE, PUTATIVE-RELATED"/>
    <property type="match status" value="1"/>
</dbReference>
<reference evidence="5 6" key="1">
    <citation type="submission" date="2024-04" db="EMBL/GenBank/DDBJ databases">
        <authorList>
            <person name="Fracassetti M."/>
        </authorList>
    </citation>
    <scope>NUCLEOTIDE SEQUENCE [LARGE SCALE GENOMIC DNA]</scope>
</reference>
<dbReference type="SUPFAM" id="SSF56672">
    <property type="entry name" value="DNA/RNA polymerases"/>
    <property type="match status" value="1"/>
</dbReference>
<feature type="region of interest" description="Disordered" evidence="3">
    <location>
        <begin position="185"/>
        <end position="291"/>
    </location>
</feature>
<dbReference type="SUPFAM" id="SSF53098">
    <property type="entry name" value="Ribonuclease H-like"/>
    <property type="match status" value="1"/>
</dbReference>
<proteinExistence type="predicted"/>
<dbReference type="EMBL" id="OZ034815">
    <property type="protein sequence ID" value="CAL1371426.1"/>
    <property type="molecule type" value="Genomic_DNA"/>
</dbReference>
<accession>A0AAV2DCI3</accession>
<dbReference type="InterPro" id="IPR001584">
    <property type="entry name" value="Integrase_cat-core"/>
</dbReference>
<feature type="domain" description="Integrase catalytic" evidence="4">
    <location>
        <begin position="1"/>
        <end position="105"/>
    </location>
</feature>
<dbReference type="PROSITE" id="PS50994">
    <property type="entry name" value="INTEGRASE"/>
    <property type="match status" value="1"/>
</dbReference>
<dbReference type="Pfam" id="PF25597">
    <property type="entry name" value="SH3_retrovirus"/>
    <property type="match status" value="1"/>
</dbReference>
<dbReference type="Proteomes" id="UP001497516">
    <property type="component" value="Chromosome 2"/>
</dbReference>
<sequence>MVQKQYSKSVKIIRSDQGREFYMNEFYHEQGIEHQMSCVATPEQNGRVERKHQHILNVARALRFQSGIPLQFWSDCILHAVHLINRLPAPVLQNKSPYEVLHQKPPYLGHLKVFGCLAYASTLSSGRTKFQTRARQCLFLGYPMGIKGYKLFDLTTHDIFISRDVVLYEDILPFKTSVTPAAEDDLPSFPDLPTVHFPQAADPFSPDSQAHGGQHSISVPPLVDPSIGNQGNSTPDPDSPPIPGQQDDGSSETDDYRDAEPDSQDSDNDELPPGDDLEDEELPPRTRKPPVWHKDYITSVNQISQYCMANYVSYHQFTAQQKRFALNLTVLMDPQTYKEAAKEHHWIKAMEEELNALLESQTWDLVTLPPGKRAIGCKWVYKTKLKPDGAVERYKARLVAKGFTQIYGIDFLDTFSPVAKINTVKTLLAVAAAKDWFLHQMDVSNAFLHGDLDEEVYMTPPPGLEGSEGKVCRLKKSLCGLKQASRQWFAKLTCSLLKNGFSQSASDYSMFTKRVQGRLVVLLVYVDDIILAGEKLDDLELVKLYLKRSYRSRILEF</sequence>
<dbReference type="GO" id="GO:0003676">
    <property type="term" value="F:nucleic acid binding"/>
    <property type="evidence" value="ECO:0007669"/>
    <property type="project" value="InterPro"/>
</dbReference>
<protein>
    <recommendedName>
        <fullName evidence="4">Integrase catalytic domain-containing protein</fullName>
    </recommendedName>
</protein>
<feature type="compositionally biased region" description="Acidic residues" evidence="3">
    <location>
        <begin position="261"/>
        <end position="281"/>
    </location>
</feature>
<gene>
    <name evidence="5" type="ORF">LTRI10_LOCUS13492</name>
</gene>
<dbReference type="InterPro" id="IPR057670">
    <property type="entry name" value="SH3_retrovirus"/>
</dbReference>
<feature type="compositionally biased region" description="Polar residues" evidence="3">
    <location>
        <begin position="227"/>
        <end position="236"/>
    </location>
</feature>
<dbReference type="Pfam" id="PF07727">
    <property type="entry name" value="RVT_2"/>
    <property type="match status" value="1"/>
</dbReference>